<dbReference type="AlphaFoldDB" id="A0AAV8T114"/>
<keyword evidence="5" id="KW-1185">Reference proteome</keyword>
<evidence type="ECO:0000256" key="2">
    <source>
        <dbReference type="ARBA" id="ARBA00022801"/>
    </source>
</evidence>
<sequence>MYVQTQNDNKRNHQYKYINRSNSISYVMWPRLVANKILRKRSFGSNNFVADFPIKSDTIVDSNPALSLGQPSLSADNIFRNNHKDTQTYKIFVSTWNVGGIAPKEGFDMEDWLQSTGNICDIYVLGFQEMVPLRPSNVLGSENCKLSTKWNSLIREGLNTKIYGKQNHKNVGLTKDVSPTDGGKVPDQSYRCIISKQMVGILISVWVRNDLRHYIRHPSVSCIGCGIMGCLGNKGSVSVRFQLHETSFCLVCSHLASGGKEGDEKHRNSDVVDILTRTCFSKGHFLDLPRKILDHDRVILFGDLNYRISLPEATTRKLVENNEWNALLENDQLRMELMSGQVLEGWQEGVIKFAPTYKYYPNSDVYFGFVDCKKEQKWRAPAWCDRILWYGEGLKQHQYARGESKLSDHRPVKAIFSVEVEVLKTLKGMQEFFRSERFGHQISNKLQISSSNHFPSNVRSSSFRIIDRDL</sequence>
<dbReference type="InterPro" id="IPR036691">
    <property type="entry name" value="Endo/exonu/phosph_ase_sf"/>
</dbReference>
<gene>
    <name evidence="4" type="ORF">K2173_015113</name>
</gene>
<dbReference type="GO" id="GO:0004439">
    <property type="term" value="F:phosphatidylinositol-4,5-bisphosphate 5-phosphatase activity"/>
    <property type="evidence" value="ECO:0007669"/>
    <property type="project" value="TreeGrafter"/>
</dbReference>
<organism evidence="4 5">
    <name type="scientific">Erythroxylum novogranatense</name>
    <dbReference type="NCBI Taxonomy" id="1862640"/>
    <lineage>
        <taxon>Eukaryota</taxon>
        <taxon>Viridiplantae</taxon>
        <taxon>Streptophyta</taxon>
        <taxon>Embryophyta</taxon>
        <taxon>Tracheophyta</taxon>
        <taxon>Spermatophyta</taxon>
        <taxon>Magnoliopsida</taxon>
        <taxon>eudicotyledons</taxon>
        <taxon>Gunneridae</taxon>
        <taxon>Pentapetalae</taxon>
        <taxon>rosids</taxon>
        <taxon>fabids</taxon>
        <taxon>Malpighiales</taxon>
        <taxon>Erythroxylaceae</taxon>
        <taxon>Erythroxylum</taxon>
    </lineage>
</organism>
<dbReference type="GO" id="GO:0046856">
    <property type="term" value="P:phosphatidylinositol dephosphorylation"/>
    <property type="evidence" value="ECO:0007669"/>
    <property type="project" value="InterPro"/>
</dbReference>
<dbReference type="InterPro" id="IPR000300">
    <property type="entry name" value="IPPc"/>
</dbReference>
<dbReference type="Proteomes" id="UP001159364">
    <property type="component" value="Linkage Group LG07"/>
</dbReference>
<dbReference type="FunFam" id="3.60.10.10:FF:000053">
    <property type="entry name" value="Type IV inositol polyphosphate 5-phosphatase 9"/>
    <property type="match status" value="1"/>
</dbReference>
<dbReference type="InterPro" id="IPR045849">
    <property type="entry name" value="IP5P_plant"/>
</dbReference>
<evidence type="ECO:0000313" key="4">
    <source>
        <dbReference type="EMBL" id="KAJ8760446.1"/>
    </source>
</evidence>
<evidence type="ECO:0000313" key="5">
    <source>
        <dbReference type="Proteomes" id="UP001159364"/>
    </source>
</evidence>
<reference evidence="4 5" key="1">
    <citation type="submission" date="2021-09" db="EMBL/GenBank/DDBJ databases">
        <title>Genomic insights and catalytic innovation underlie evolution of tropane alkaloids biosynthesis.</title>
        <authorList>
            <person name="Wang Y.-J."/>
            <person name="Tian T."/>
            <person name="Huang J.-P."/>
            <person name="Huang S.-X."/>
        </authorList>
    </citation>
    <scope>NUCLEOTIDE SEQUENCE [LARGE SCALE GENOMIC DNA]</scope>
    <source>
        <strain evidence="4">KIB-2018</strain>
        <tissue evidence="4">Leaf</tissue>
    </source>
</reference>
<dbReference type="PANTHER" id="PTHR45666:SF18">
    <property type="entry name" value="TYPE IV INOSITOL POLYPHOSPHATE 5-PHOSPHATASE 9"/>
    <property type="match status" value="1"/>
</dbReference>
<evidence type="ECO:0000259" key="3">
    <source>
        <dbReference type="SMART" id="SM00128"/>
    </source>
</evidence>
<dbReference type="Pfam" id="PF22669">
    <property type="entry name" value="Exo_endo_phos2"/>
    <property type="match status" value="1"/>
</dbReference>
<name>A0AAV8T114_9ROSI</name>
<dbReference type="GO" id="GO:0004445">
    <property type="term" value="F:inositol-polyphosphate 5-phosphatase activity"/>
    <property type="evidence" value="ECO:0007669"/>
    <property type="project" value="InterPro"/>
</dbReference>
<dbReference type="PANTHER" id="PTHR45666">
    <property type="entry name" value="TYPE IV INOSITOL POLYPHOSPHATE 5-PHOSPHATASE 9"/>
    <property type="match status" value="1"/>
</dbReference>
<comment type="caution">
    <text evidence="4">The sequence shown here is derived from an EMBL/GenBank/DDBJ whole genome shotgun (WGS) entry which is preliminary data.</text>
</comment>
<protein>
    <recommendedName>
        <fullName evidence="3">Inositol polyphosphate-related phosphatase domain-containing protein</fullName>
    </recommendedName>
</protein>
<dbReference type="EMBL" id="JAIWQS010000007">
    <property type="protein sequence ID" value="KAJ8760446.1"/>
    <property type="molecule type" value="Genomic_DNA"/>
</dbReference>
<keyword evidence="2" id="KW-0378">Hydrolase</keyword>
<proteinExistence type="inferred from homology"/>
<evidence type="ECO:0000256" key="1">
    <source>
        <dbReference type="ARBA" id="ARBA00010768"/>
    </source>
</evidence>
<dbReference type="SUPFAM" id="SSF56219">
    <property type="entry name" value="DNase I-like"/>
    <property type="match status" value="1"/>
</dbReference>
<dbReference type="SMART" id="SM00128">
    <property type="entry name" value="IPPc"/>
    <property type="match status" value="1"/>
</dbReference>
<accession>A0AAV8T114</accession>
<dbReference type="GO" id="GO:0034485">
    <property type="term" value="F:phosphatidylinositol-3,4,5-trisphosphate 5-phosphatase activity"/>
    <property type="evidence" value="ECO:0007669"/>
    <property type="project" value="TreeGrafter"/>
</dbReference>
<comment type="similarity">
    <text evidence="1">Belongs to the inositol polyphosphate 5-phosphatase family.</text>
</comment>
<feature type="domain" description="Inositol polyphosphate-related phosphatase" evidence="3">
    <location>
        <begin position="87"/>
        <end position="424"/>
    </location>
</feature>
<dbReference type="Gene3D" id="3.60.10.10">
    <property type="entry name" value="Endonuclease/exonuclease/phosphatase"/>
    <property type="match status" value="1"/>
</dbReference>